<dbReference type="Pfam" id="PF20684">
    <property type="entry name" value="Fung_rhodopsin"/>
    <property type="match status" value="1"/>
</dbReference>
<keyword evidence="2 6" id="KW-0812">Transmembrane</keyword>
<name>A0A9P4MKJ8_9PEZI</name>
<evidence type="ECO:0000313" key="9">
    <source>
        <dbReference type="Proteomes" id="UP000799439"/>
    </source>
</evidence>
<dbReference type="PANTHER" id="PTHR33048:SF96">
    <property type="entry name" value="INTEGRAL MEMBRANE PROTEIN"/>
    <property type="match status" value="1"/>
</dbReference>
<dbReference type="AlphaFoldDB" id="A0A9P4MKJ8"/>
<feature type="domain" description="Rhodopsin" evidence="7">
    <location>
        <begin position="55"/>
        <end position="295"/>
    </location>
</feature>
<sequence>MSEDALGRVLIINGDTTDLYSQYTDLWHHHTVRQMSGLATCIVFLIATTATTAGRAYTRFCITRTAGVDDYAMIISQFIFLAYSTLQVLGYIYGIGDYRSQLTYDDAQQALKYFYLVFPSFALVTTCIKISLALFLLRFATRRSHKIVLHVSIVSCFIVGMAYFIFLMLMCYPYSHLWNLTPGASAHCFSSLTVRNVSYFVAAVDTVVDTFAAIIPALIVLRISMTKADKIGVFCLLGVGLLAAVATAVRIYYGISFDQREGEFVHDAAPLVLLTTIELGAGVCAANLATLRPLYNVWLRKLTGEKRNHFHGGALTQADTEAWMRSIPVGLMVVRPSTPMDAMEAPWANLRLPEQLVEPKDEIDAFDGGGGDLSSSETKVGFCFVHDEIA</sequence>
<evidence type="ECO:0000256" key="5">
    <source>
        <dbReference type="ARBA" id="ARBA00038359"/>
    </source>
</evidence>
<gene>
    <name evidence="8" type="ORF">K461DRAFT_318917</name>
</gene>
<keyword evidence="4 6" id="KW-0472">Membrane</keyword>
<proteinExistence type="inferred from homology"/>
<reference evidence="8" key="1">
    <citation type="journal article" date="2020" name="Stud. Mycol.">
        <title>101 Dothideomycetes genomes: a test case for predicting lifestyles and emergence of pathogens.</title>
        <authorList>
            <person name="Haridas S."/>
            <person name="Albert R."/>
            <person name="Binder M."/>
            <person name="Bloem J."/>
            <person name="Labutti K."/>
            <person name="Salamov A."/>
            <person name="Andreopoulos B."/>
            <person name="Baker S."/>
            <person name="Barry K."/>
            <person name="Bills G."/>
            <person name="Bluhm B."/>
            <person name="Cannon C."/>
            <person name="Castanera R."/>
            <person name="Culley D."/>
            <person name="Daum C."/>
            <person name="Ezra D."/>
            <person name="Gonzalez J."/>
            <person name="Henrissat B."/>
            <person name="Kuo A."/>
            <person name="Liang C."/>
            <person name="Lipzen A."/>
            <person name="Lutzoni F."/>
            <person name="Magnuson J."/>
            <person name="Mondo S."/>
            <person name="Nolan M."/>
            <person name="Ohm R."/>
            <person name="Pangilinan J."/>
            <person name="Park H.-J."/>
            <person name="Ramirez L."/>
            <person name="Alfaro M."/>
            <person name="Sun H."/>
            <person name="Tritt A."/>
            <person name="Yoshinaga Y."/>
            <person name="Zwiers L.-H."/>
            <person name="Turgeon B."/>
            <person name="Goodwin S."/>
            <person name="Spatafora J."/>
            <person name="Crous P."/>
            <person name="Grigoriev I."/>
        </authorList>
    </citation>
    <scope>NUCLEOTIDE SEQUENCE</scope>
    <source>
        <strain evidence="8">CBS 260.36</strain>
    </source>
</reference>
<evidence type="ECO:0000256" key="6">
    <source>
        <dbReference type="SAM" id="Phobius"/>
    </source>
</evidence>
<evidence type="ECO:0000259" key="7">
    <source>
        <dbReference type="Pfam" id="PF20684"/>
    </source>
</evidence>
<feature type="transmembrane region" description="Helical" evidence="6">
    <location>
        <begin position="113"/>
        <end position="137"/>
    </location>
</feature>
<feature type="transmembrane region" description="Helical" evidence="6">
    <location>
        <begin position="199"/>
        <end position="221"/>
    </location>
</feature>
<keyword evidence="9" id="KW-1185">Reference proteome</keyword>
<comment type="similarity">
    <text evidence="5">Belongs to the SAT4 family.</text>
</comment>
<dbReference type="InterPro" id="IPR049326">
    <property type="entry name" value="Rhodopsin_dom_fungi"/>
</dbReference>
<dbReference type="InterPro" id="IPR052337">
    <property type="entry name" value="SAT4-like"/>
</dbReference>
<evidence type="ECO:0000256" key="1">
    <source>
        <dbReference type="ARBA" id="ARBA00004141"/>
    </source>
</evidence>
<dbReference type="Proteomes" id="UP000799439">
    <property type="component" value="Unassembled WGS sequence"/>
</dbReference>
<feature type="transmembrane region" description="Helical" evidence="6">
    <location>
        <begin position="35"/>
        <end position="58"/>
    </location>
</feature>
<dbReference type="GO" id="GO:0016020">
    <property type="term" value="C:membrane"/>
    <property type="evidence" value="ECO:0007669"/>
    <property type="project" value="UniProtKB-SubCell"/>
</dbReference>
<protein>
    <recommendedName>
        <fullName evidence="7">Rhodopsin domain-containing protein</fullName>
    </recommendedName>
</protein>
<evidence type="ECO:0000256" key="2">
    <source>
        <dbReference type="ARBA" id="ARBA00022692"/>
    </source>
</evidence>
<comment type="subcellular location">
    <subcellularLocation>
        <location evidence="1">Membrane</location>
        <topology evidence="1">Multi-pass membrane protein</topology>
    </subcellularLocation>
</comment>
<comment type="caution">
    <text evidence="8">The sequence shown here is derived from an EMBL/GenBank/DDBJ whole genome shotgun (WGS) entry which is preliminary data.</text>
</comment>
<feature type="transmembrane region" description="Helical" evidence="6">
    <location>
        <begin position="268"/>
        <end position="291"/>
    </location>
</feature>
<organism evidence="8 9">
    <name type="scientific">Myriangium duriaei CBS 260.36</name>
    <dbReference type="NCBI Taxonomy" id="1168546"/>
    <lineage>
        <taxon>Eukaryota</taxon>
        <taxon>Fungi</taxon>
        <taxon>Dikarya</taxon>
        <taxon>Ascomycota</taxon>
        <taxon>Pezizomycotina</taxon>
        <taxon>Dothideomycetes</taxon>
        <taxon>Dothideomycetidae</taxon>
        <taxon>Myriangiales</taxon>
        <taxon>Myriangiaceae</taxon>
        <taxon>Myriangium</taxon>
    </lineage>
</organism>
<feature type="transmembrane region" description="Helical" evidence="6">
    <location>
        <begin position="70"/>
        <end position="93"/>
    </location>
</feature>
<feature type="transmembrane region" description="Helical" evidence="6">
    <location>
        <begin position="233"/>
        <end position="253"/>
    </location>
</feature>
<dbReference type="PANTHER" id="PTHR33048">
    <property type="entry name" value="PTH11-LIKE INTEGRAL MEMBRANE PROTEIN (AFU_ORTHOLOGUE AFUA_5G11245)"/>
    <property type="match status" value="1"/>
</dbReference>
<accession>A0A9P4MKJ8</accession>
<evidence type="ECO:0000256" key="3">
    <source>
        <dbReference type="ARBA" id="ARBA00022989"/>
    </source>
</evidence>
<dbReference type="OrthoDB" id="3897607at2759"/>
<evidence type="ECO:0000313" key="8">
    <source>
        <dbReference type="EMBL" id="KAF2156343.1"/>
    </source>
</evidence>
<dbReference type="EMBL" id="ML996082">
    <property type="protein sequence ID" value="KAF2156343.1"/>
    <property type="molecule type" value="Genomic_DNA"/>
</dbReference>
<feature type="transmembrane region" description="Helical" evidence="6">
    <location>
        <begin position="149"/>
        <end position="175"/>
    </location>
</feature>
<keyword evidence="3 6" id="KW-1133">Transmembrane helix</keyword>
<evidence type="ECO:0000256" key="4">
    <source>
        <dbReference type="ARBA" id="ARBA00023136"/>
    </source>
</evidence>